<comment type="catalytic activity">
    <reaction evidence="6">
        <text>a 6-phospho-beta-D-galactoside + H2O = D-galactose 6-phosphate + an alcohol</text>
        <dbReference type="Rhea" id="RHEA:24568"/>
        <dbReference type="ChEBI" id="CHEBI:15377"/>
        <dbReference type="ChEBI" id="CHEBI:30879"/>
        <dbReference type="ChEBI" id="CHEBI:58534"/>
        <dbReference type="ChEBI" id="CHEBI:91004"/>
        <dbReference type="EC" id="3.2.1.85"/>
    </reaction>
</comment>
<dbReference type="RefSeq" id="WP_167700912.1">
    <property type="nucleotide sequence ID" value="NZ_CP118175.1"/>
</dbReference>
<evidence type="ECO:0000256" key="5">
    <source>
        <dbReference type="RuleBase" id="RU004468"/>
    </source>
</evidence>
<evidence type="ECO:0000256" key="6">
    <source>
        <dbReference type="RuleBase" id="RU004469"/>
    </source>
</evidence>
<dbReference type="SUPFAM" id="SSF51445">
    <property type="entry name" value="(Trans)glycosidases"/>
    <property type="match status" value="1"/>
</dbReference>
<dbReference type="InterPro" id="IPR001360">
    <property type="entry name" value="Glyco_hydro_1"/>
</dbReference>
<dbReference type="AlphaFoldDB" id="A0A968KS20"/>
<dbReference type="PANTHER" id="PTHR10353:SF36">
    <property type="entry name" value="LP05116P"/>
    <property type="match status" value="1"/>
</dbReference>
<name>A0A968KS20_9SPIO</name>
<dbReference type="InterPro" id="IPR018120">
    <property type="entry name" value="Glyco_hydro_1_AS"/>
</dbReference>
<dbReference type="GO" id="GO:0005829">
    <property type="term" value="C:cytosol"/>
    <property type="evidence" value="ECO:0007669"/>
    <property type="project" value="TreeGrafter"/>
</dbReference>
<dbReference type="FunFam" id="3.20.20.80:FF:000004">
    <property type="entry name" value="Beta-glucosidase 6-phospho-beta-glucosidase"/>
    <property type="match status" value="1"/>
</dbReference>
<dbReference type="PROSITE" id="PS00572">
    <property type="entry name" value="GLYCOSYL_HYDROL_F1_1"/>
    <property type="match status" value="1"/>
</dbReference>
<feature type="active site" description="Nucleophile" evidence="4">
    <location>
        <position position="379"/>
    </location>
</feature>
<dbReference type="InterPro" id="IPR017853">
    <property type="entry name" value="GH"/>
</dbReference>
<dbReference type="GO" id="GO:0019512">
    <property type="term" value="P:lactose catabolic process via tagatose-6-phosphate"/>
    <property type="evidence" value="ECO:0007669"/>
    <property type="project" value="InterPro"/>
</dbReference>
<comment type="pathway">
    <text evidence="6">Carbohydrate metabolism; lactose degradation; D-galactose 6-phosphate and beta-D-glucose from lactose 6-phosphate: step 1/1.</text>
</comment>
<dbReference type="InterPro" id="IPR033132">
    <property type="entry name" value="GH_1_N_CS"/>
</dbReference>
<gene>
    <name evidence="7" type="primary">lacG</name>
    <name evidence="7" type="ORF">HCT14_07230</name>
</gene>
<dbReference type="EMBL" id="JAATLJ010000002">
    <property type="protein sequence ID" value="NIZ41294.1"/>
    <property type="molecule type" value="Genomic_DNA"/>
</dbReference>
<keyword evidence="8" id="KW-1185">Reference proteome</keyword>
<dbReference type="PROSITE" id="PS00653">
    <property type="entry name" value="GLYCOSYL_HYDROL_F1_2"/>
    <property type="match status" value="1"/>
</dbReference>
<dbReference type="InterPro" id="IPR005928">
    <property type="entry name" value="6P-beta-galactosidase"/>
</dbReference>
<dbReference type="GO" id="GO:0008422">
    <property type="term" value="F:beta-glucosidase activity"/>
    <property type="evidence" value="ECO:0007669"/>
    <property type="project" value="TreeGrafter"/>
</dbReference>
<evidence type="ECO:0000256" key="1">
    <source>
        <dbReference type="ARBA" id="ARBA00010838"/>
    </source>
</evidence>
<keyword evidence="3 5" id="KW-0326">Glycosidase</keyword>
<dbReference type="GO" id="GO:0033920">
    <property type="term" value="F:6-phospho-beta-galactosidase activity"/>
    <property type="evidence" value="ECO:0007669"/>
    <property type="project" value="UniProtKB-EC"/>
</dbReference>
<reference evidence="7 8" key="1">
    <citation type="submission" date="2020-03" db="EMBL/GenBank/DDBJ databases">
        <title>Spirochaetal bacteria isolated from arthropods constitute a novel genus Entomospira genus novum within the order Spirochaetales.</title>
        <authorList>
            <person name="Grana-Miraglia L."/>
            <person name="Sikutova S."/>
            <person name="Fingerle V."/>
            <person name="Sing A."/>
            <person name="Castillo-Ramirez S."/>
            <person name="Margos G."/>
            <person name="Rudolf I."/>
        </authorList>
    </citation>
    <scope>NUCLEOTIDE SEQUENCE [LARGE SCALE GENOMIC DNA]</scope>
    <source>
        <strain evidence="7 8">BR193</strain>
    </source>
</reference>
<dbReference type="NCBIfam" id="TIGR01233">
    <property type="entry name" value="lacG"/>
    <property type="match status" value="1"/>
</dbReference>
<evidence type="ECO:0000256" key="2">
    <source>
        <dbReference type="ARBA" id="ARBA00022801"/>
    </source>
</evidence>
<proteinExistence type="inferred from homology"/>
<sequence>MPKYTFTDNFFFGAATAAYQAEGATDVGGKGKVAWDEMYHRANSTFHADQASDFYHQYDEDLRLAKEHGVNAIRISIAWSRIIPDGDGAINPEGIAFYHRLIDACLSHGVEPFVTLHHFDTPLTLFKQGDWLNRAQIEAFVRYAEICFREYGEKVSHWITINEPWSVVAGQYIIGHFPPEIHYDIPKAVQAMHHIMLAHAKAVLRYKQMNFKGKIGIVHILESKYARHPENPLDVIAAKREDVLANQFLLDASFLGVYSNQTLDQMNQILDAYGNYRLALEPDDFEILTKATQYTDFLGINYYASHFIQHYEGESLIVHNGTGSKGSARYANKGIGERVTHPDVPTTDWDWPIYPEGLYDMLKRIQHDYPHVKEIFVTENGIGAKDVINEHHEIIDDYRIAYVIQHLQAISRAQSEGVPVGGYFMWSLMDLLSWTNGFNKRYGFFYVDFENQKRYAKKSAHWWRELASTKTIQGDLS</sequence>
<comment type="similarity">
    <text evidence="1">Belongs to the glycosyl hydrolase 1 family.</text>
</comment>
<protein>
    <recommendedName>
        <fullName evidence="6">6-phospho-beta-galactosidase</fullName>
        <ecNumber evidence="6">3.2.1.85</ecNumber>
    </recommendedName>
</protein>
<keyword evidence="2 5" id="KW-0378">Hydrolase</keyword>
<accession>A0A968KS20</accession>
<dbReference type="Proteomes" id="UP000711995">
    <property type="component" value="Unassembled WGS sequence"/>
</dbReference>
<organism evidence="7 8">
    <name type="scientific">Entomospira entomophila</name>
    <dbReference type="NCBI Taxonomy" id="2719988"/>
    <lineage>
        <taxon>Bacteria</taxon>
        <taxon>Pseudomonadati</taxon>
        <taxon>Spirochaetota</taxon>
        <taxon>Spirochaetia</taxon>
        <taxon>Spirochaetales</taxon>
        <taxon>Spirochaetaceae</taxon>
        <taxon>Entomospira</taxon>
    </lineage>
</organism>
<dbReference type="Gene3D" id="3.20.20.80">
    <property type="entry name" value="Glycosidases"/>
    <property type="match status" value="1"/>
</dbReference>
<dbReference type="Pfam" id="PF00232">
    <property type="entry name" value="Glyco_hydro_1"/>
    <property type="match status" value="1"/>
</dbReference>
<dbReference type="PANTHER" id="PTHR10353">
    <property type="entry name" value="GLYCOSYL HYDROLASE"/>
    <property type="match status" value="1"/>
</dbReference>
<evidence type="ECO:0000313" key="7">
    <source>
        <dbReference type="EMBL" id="NIZ41294.1"/>
    </source>
</evidence>
<dbReference type="NCBIfam" id="NF010036">
    <property type="entry name" value="PRK13511.1"/>
    <property type="match status" value="1"/>
</dbReference>
<evidence type="ECO:0000256" key="3">
    <source>
        <dbReference type="ARBA" id="ARBA00023295"/>
    </source>
</evidence>
<comment type="caution">
    <text evidence="7">The sequence shown here is derived from an EMBL/GenBank/DDBJ whole genome shotgun (WGS) entry which is preliminary data.</text>
</comment>
<dbReference type="EC" id="3.2.1.85" evidence="6"/>
<evidence type="ECO:0000313" key="8">
    <source>
        <dbReference type="Proteomes" id="UP000711995"/>
    </source>
</evidence>
<dbReference type="PRINTS" id="PR00131">
    <property type="entry name" value="GLHYDRLASE1"/>
</dbReference>
<evidence type="ECO:0000256" key="4">
    <source>
        <dbReference type="PROSITE-ProRule" id="PRU10055"/>
    </source>
</evidence>